<dbReference type="GO" id="GO:0008017">
    <property type="term" value="F:microtubule binding"/>
    <property type="evidence" value="ECO:0007669"/>
    <property type="project" value="TreeGrafter"/>
</dbReference>
<feature type="compositionally biased region" description="Polar residues" evidence="5">
    <location>
        <begin position="285"/>
        <end position="308"/>
    </location>
</feature>
<accession>A0A8C2HFU6</accession>
<keyword evidence="6" id="KW-1133">Transmembrane helix</keyword>
<dbReference type="PANTHER" id="PTHR21584">
    <property type="entry name" value="DIFFERENTIAL DISPLAY AND ACTIVATED BY P53 DDA3 /G2 S PHASE EXPRESSED 1"/>
    <property type="match status" value="1"/>
</dbReference>
<evidence type="ECO:0000256" key="4">
    <source>
        <dbReference type="ARBA" id="ARBA00023212"/>
    </source>
</evidence>
<evidence type="ECO:0000256" key="6">
    <source>
        <dbReference type="SAM" id="Phobius"/>
    </source>
</evidence>
<feature type="compositionally biased region" description="Low complexity" evidence="5">
    <location>
        <begin position="402"/>
        <end position="415"/>
    </location>
</feature>
<keyword evidence="6" id="KW-0812">Transmembrane</keyword>
<keyword evidence="6" id="KW-0472">Membrane</keyword>
<evidence type="ECO:0000256" key="2">
    <source>
        <dbReference type="ARBA" id="ARBA00022490"/>
    </source>
</evidence>
<keyword evidence="3" id="KW-0597">Phosphoprotein</keyword>
<dbReference type="AlphaFoldDB" id="A0A8C2HFU6"/>
<proteinExistence type="predicted"/>
<evidence type="ECO:0000256" key="1">
    <source>
        <dbReference type="ARBA" id="ARBA00004245"/>
    </source>
</evidence>
<dbReference type="Proteomes" id="UP000694701">
    <property type="component" value="Unplaced"/>
</dbReference>
<keyword evidence="2" id="KW-0963">Cytoplasm</keyword>
<dbReference type="Pfam" id="PF15259">
    <property type="entry name" value="GTSE1_N"/>
    <property type="match status" value="1"/>
</dbReference>
<feature type="compositionally biased region" description="Polar residues" evidence="5">
    <location>
        <begin position="330"/>
        <end position="340"/>
    </location>
</feature>
<feature type="region of interest" description="Disordered" evidence="5">
    <location>
        <begin position="252"/>
        <end position="519"/>
    </location>
</feature>
<name>A0A8C2HFU6_CYPCA</name>
<feature type="compositionally biased region" description="Basic and acidic residues" evidence="5">
    <location>
        <begin position="654"/>
        <end position="665"/>
    </location>
</feature>
<evidence type="ECO:0000313" key="9">
    <source>
        <dbReference type="Proteomes" id="UP000694701"/>
    </source>
</evidence>
<feature type="compositionally biased region" description="Low complexity" evidence="5">
    <location>
        <begin position="348"/>
        <end position="364"/>
    </location>
</feature>
<dbReference type="Ensembl" id="ENSCCRT00020043720.1">
    <property type="protein sequence ID" value="ENSCCRP00020040058.1"/>
    <property type="gene ID" value="ENSCCRG00020017860.1"/>
</dbReference>
<feature type="compositionally biased region" description="Polar residues" evidence="5">
    <location>
        <begin position="625"/>
        <end position="636"/>
    </location>
</feature>
<dbReference type="InterPro" id="IPR026657">
    <property type="entry name" value="DDA3/GTSE-1"/>
</dbReference>
<feature type="compositionally biased region" description="Polar residues" evidence="5">
    <location>
        <begin position="427"/>
        <end position="438"/>
    </location>
</feature>
<evidence type="ECO:0000256" key="3">
    <source>
        <dbReference type="ARBA" id="ARBA00022553"/>
    </source>
</evidence>
<reference evidence="8" key="1">
    <citation type="submission" date="2025-08" db="UniProtKB">
        <authorList>
            <consortium name="Ensembl"/>
        </authorList>
    </citation>
    <scope>IDENTIFICATION</scope>
</reference>
<protein>
    <submittedName>
        <fullName evidence="8">G-2 and S-phase expressed 1</fullName>
    </submittedName>
</protein>
<comment type="subcellular location">
    <subcellularLocation>
        <location evidence="1">Cytoplasm</location>
        <location evidence="1">Cytoskeleton</location>
    </subcellularLocation>
</comment>
<evidence type="ECO:0000313" key="8">
    <source>
        <dbReference type="Ensembl" id="ENSCCRP00020040058.1"/>
    </source>
</evidence>
<sequence>MASLSHSGNYFILSNHNMSKLTLQKLQQWYHCTVILADCNTMVNRGKNTTHVQITNNSICNCVKVYCNNTQIMISLYLLVNYFYLFFLLLDFVSLAEEKFDFDVSLSPESSKGDYDAEDEVFIGPISHKEKCISHGVEIHVKDSISSGPSLGEEPSWSPLTGEKFDEICKEAQLLASHLEQTVTDSVAESSVVSSSQAIETETFEEDTTSKLNMFSKPADVLSPIKRETFLVQDSPMKQLPPAIQKRMLKSNGTAGFGKPRLSTSSPVRPAVTQPKLATRGKAIVTSSGVLPSKPTAQGNSRLSSSTKMPPATKSRLPPPSKGNFGLKRSPSSRNTSRAGSSEDHLSDNTSVASDVSDSSFNSSLPGRSSIPARNKTELRAPAALKAPSLQNSRVVDRRRNTSSSSSSVSSINSSLTISPGSKAKHTSSLNSSTNSIGARSHSSMSRLPSSSRKSSVVTRNPEPPVSRRASISTQGRRASELLPRPVKATPIKKTDPLPPSQLQTPAKNTGERTASTSSISASAAKMGSALRGNPKLKVPVVPTPTNYLKGVRKSEVSSSPDIPRIMKPKRLLTACSVDSIPDHLVGPPVGLLTPSAMGSKLRRPSALPTPVNRRISGIPALTPKSVTRLSKPSQVTEHSSTTSQTATHSSPENMKESENQEDKQISVSNEKTCPPADLQPCSLVFNMEDEPEEPPPCEPAVVENPSEPPSCDPEPLEVEINPPTLPSTVDTQKHLQNTEKKEVKEVLLVDAPAPALQLTEKMLIDLSNTPDLIKTSSGKPWGGQVRQKILYIYVNTTIQKFGVKKILMFLKKSLMLTKAAFI</sequence>
<keyword evidence="4" id="KW-0206">Cytoskeleton</keyword>
<feature type="compositionally biased region" description="Low complexity" evidence="5">
    <location>
        <begin position="637"/>
        <end position="651"/>
    </location>
</feature>
<feature type="region of interest" description="Disordered" evidence="5">
    <location>
        <begin position="596"/>
        <end position="715"/>
    </location>
</feature>
<evidence type="ECO:0000256" key="5">
    <source>
        <dbReference type="SAM" id="MobiDB-lite"/>
    </source>
</evidence>
<dbReference type="PANTHER" id="PTHR21584:SF10">
    <property type="entry name" value="G2 AND S PHASE-EXPRESSED PROTEIN 1"/>
    <property type="match status" value="1"/>
</dbReference>
<organism evidence="8 9">
    <name type="scientific">Cyprinus carpio</name>
    <name type="common">Common carp</name>
    <dbReference type="NCBI Taxonomy" id="7962"/>
    <lineage>
        <taxon>Eukaryota</taxon>
        <taxon>Metazoa</taxon>
        <taxon>Chordata</taxon>
        <taxon>Craniata</taxon>
        <taxon>Vertebrata</taxon>
        <taxon>Euteleostomi</taxon>
        <taxon>Actinopterygii</taxon>
        <taxon>Neopterygii</taxon>
        <taxon>Teleostei</taxon>
        <taxon>Ostariophysi</taxon>
        <taxon>Cypriniformes</taxon>
        <taxon>Cyprinidae</taxon>
        <taxon>Cyprininae</taxon>
        <taxon>Cyprinus</taxon>
    </lineage>
</organism>
<evidence type="ECO:0000259" key="7">
    <source>
        <dbReference type="Pfam" id="PF15259"/>
    </source>
</evidence>
<feature type="domain" description="G2 and S phase-expressed protein 1 N-terminal" evidence="7">
    <location>
        <begin position="94"/>
        <end position="235"/>
    </location>
</feature>
<dbReference type="GO" id="GO:0005881">
    <property type="term" value="C:cytoplasmic microtubule"/>
    <property type="evidence" value="ECO:0007669"/>
    <property type="project" value="TreeGrafter"/>
</dbReference>
<dbReference type="InterPro" id="IPR032768">
    <property type="entry name" value="GTSE1_N"/>
</dbReference>
<feature type="transmembrane region" description="Helical" evidence="6">
    <location>
        <begin position="74"/>
        <end position="96"/>
    </location>
</feature>
<feature type="compositionally biased region" description="Low complexity" evidence="5">
    <location>
        <begin position="440"/>
        <end position="456"/>
    </location>
</feature>